<keyword evidence="10" id="KW-0175">Coiled coil</keyword>
<sequence>MAHRCVPAPFLTKTYQLVDDPETDEIISWSDTGGTFVVWKSAEFARDLLPNYFKHNNFSSFVRQLNTYGFRKIVPDKWEFANDFFKRGEKDLLCEIHRRKAVHASPVLVTATGKSTPGGGSPLSPSSNSGGGEDLGSSSTASPADTNNNNNNNNNNACSDDTTLTQLSNLSGENERLRKDNEILNLELAKSKKQCEELVSFLSKCVNVAPDEINRAMAENGLIAEMCGKVGGGDHDHDDDEENEENSLKLFGVWVKGKKREGCGVDVGNGRGMKKMRGNNGVDYDVPWMKMLSSSSGETNKVCI</sequence>
<dbReference type="EMBL" id="JBBNAE010000009">
    <property type="protein sequence ID" value="KAK9096932.1"/>
    <property type="molecule type" value="Genomic_DNA"/>
</dbReference>
<evidence type="ECO:0000256" key="6">
    <source>
        <dbReference type="ARBA" id="ARBA00023125"/>
    </source>
</evidence>
<comment type="caution">
    <text evidence="13">The sequence shown here is derived from an EMBL/GenBank/DDBJ whole genome shotgun (WGS) entry which is preliminary data.</text>
</comment>
<evidence type="ECO:0000256" key="8">
    <source>
        <dbReference type="ARBA" id="ARBA00023242"/>
    </source>
</evidence>
<dbReference type="GO" id="GO:0003700">
    <property type="term" value="F:DNA-binding transcription factor activity"/>
    <property type="evidence" value="ECO:0007669"/>
    <property type="project" value="InterPro"/>
</dbReference>
<dbReference type="PROSITE" id="PS00434">
    <property type="entry name" value="HSF_DOMAIN"/>
    <property type="match status" value="1"/>
</dbReference>
<dbReference type="SMART" id="SM00415">
    <property type="entry name" value="HSF"/>
    <property type="match status" value="1"/>
</dbReference>
<evidence type="ECO:0000256" key="1">
    <source>
        <dbReference type="ARBA" id="ARBA00004123"/>
    </source>
</evidence>
<dbReference type="GO" id="GO:0006357">
    <property type="term" value="P:regulation of transcription by RNA polymerase II"/>
    <property type="evidence" value="ECO:0007669"/>
    <property type="project" value="TreeGrafter"/>
</dbReference>
<feature type="compositionally biased region" description="Polar residues" evidence="11">
    <location>
        <begin position="136"/>
        <end position="146"/>
    </location>
</feature>
<evidence type="ECO:0000256" key="7">
    <source>
        <dbReference type="ARBA" id="ARBA00023163"/>
    </source>
</evidence>
<dbReference type="InterPro" id="IPR000232">
    <property type="entry name" value="HSF_DNA-bd"/>
</dbReference>
<evidence type="ECO:0000256" key="11">
    <source>
        <dbReference type="SAM" id="MobiDB-lite"/>
    </source>
</evidence>
<reference evidence="13 14" key="1">
    <citation type="submission" date="2024-01" db="EMBL/GenBank/DDBJ databases">
        <title>Genome assemblies of Stephania.</title>
        <authorList>
            <person name="Yang L."/>
        </authorList>
    </citation>
    <scope>NUCLEOTIDE SEQUENCE [LARGE SCALE GENOMIC DNA]</scope>
    <source>
        <strain evidence="13">QJT</strain>
        <tissue evidence="13">Leaf</tissue>
    </source>
</reference>
<keyword evidence="14" id="KW-1185">Reference proteome</keyword>
<proteinExistence type="inferred from homology"/>
<feature type="coiled-coil region" evidence="10">
    <location>
        <begin position="167"/>
        <end position="194"/>
    </location>
</feature>
<protein>
    <recommendedName>
        <fullName evidence="12">HSF-type DNA-binding domain-containing protein</fullName>
    </recommendedName>
</protein>
<dbReference type="Pfam" id="PF00447">
    <property type="entry name" value="HSF_DNA-bind"/>
    <property type="match status" value="1"/>
</dbReference>
<comment type="similarity">
    <text evidence="9">Belongs to the HSF family.</text>
</comment>
<dbReference type="FunFam" id="1.10.10.10:FF:000037">
    <property type="entry name" value="Heat stress transcription factor B-4"/>
    <property type="match status" value="1"/>
</dbReference>
<dbReference type="AlphaFoldDB" id="A0AAP0EU77"/>
<keyword evidence="8" id="KW-0539">Nucleus</keyword>
<dbReference type="InterPro" id="IPR036388">
    <property type="entry name" value="WH-like_DNA-bd_sf"/>
</dbReference>
<keyword evidence="3" id="KW-0597">Phosphoprotein</keyword>
<evidence type="ECO:0000313" key="14">
    <source>
        <dbReference type="Proteomes" id="UP001417504"/>
    </source>
</evidence>
<dbReference type="PANTHER" id="PTHR10015:SF329">
    <property type="entry name" value="HEAT STRESS TRANSCRIPTION FACTOR B-1"/>
    <property type="match status" value="1"/>
</dbReference>
<dbReference type="Gene3D" id="1.10.10.10">
    <property type="entry name" value="Winged helix-like DNA-binding domain superfamily/Winged helix DNA-binding domain"/>
    <property type="match status" value="1"/>
</dbReference>
<dbReference type="SUPFAM" id="SSF46785">
    <property type="entry name" value="Winged helix' DNA-binding domain"/>
    <property type="match status" value="1"/>
</dbReference>
<name>A0AAP0EU77_9MAGN</name>
<evidence type="ECO:0000256" key="9">
    <source>
        <dbReference type="RuleBase" id="RU004020"/>
    </source>
</evidence>
<dbReference type="GO" id="GO:0005634">
    <property type="term" value="C:nucleus"/>
    <property type="evidence" value="ECO:0007669"/>
    <property type="project" value="UniProtKB-SubCell"/>
</dbReference>
<keyword evidence="4" id="KW-0805">Transcription regulation</keyword>
<keyword evidence="5" id="KW-0346">Stress response</keyword>
<organism evidence="13 14">
    <name type="scientific">Stephania japonica</name>
    <dbReference type="NCBI Taxonomy" id="461633"/>
    <lineage>
        <taxon>Eukaryota</taxon>
        <taxon>Viridiplantae</taxon>
        <taxon>Streptophyta</taxon>
        <taxon>Embryophyta</taxon>
        <taxon>Tracheophyta</taxon>
        <taxon>Spermatophyta</taxon>
        <taxon>Magnoliopsida</taxon>
        <taxon>Ranunculales</taxon>
        <taxon>Menispermaceae</taxon>
        <taxon>Menispermoideae</taxon>
        <taxon>Cissampelideae</taxon>
        <taxon>Stephania</taxon>
    </lineage>
</organism>
<evidence type="ECO:0000256" key="4">
    <source>
        <dbReference type="ARBA" id="ARBA00023015"/>
    </source>
</evidence>
<keyword evidence="6" id="KW-0238">DNA-binding</keyword>
<evidence type="ECO:0000256" key="3">
    <source>
        <dbReference type="ARBA" id="ARBA00022553"/>
    </source>
</evidence>
<dbReference type="PRINTS" id="PR00056">
    <property type="entry name" value="HSFDOMAIN"/>
</dbReference>
<evidence type="ECO:0000256" key="2">
    <source>
        <dbReference type="ARBA" id="ARBA00011233"/>
    </source>
</evidence>
<keyword evidence="7" id="KW-0804">Transcription</keyword>
<feature type="compositionally biased region" description="Low complexity" evidence="11">
    <location>
        <begin position="147"/>
        <end position="156"/>
    </location>
</feature>
<evidence type="ECO:0000256" key="5">
    <source>
        <dbReference type="ARBA" id="ARBA00023016"/>
    </source>
</evidence>
<evidence type="ECO:0000259" key="12">
    <source>
        <dbReference type="PROSITE" id="PS00434"/>
    </source>
</evidence>
<feature type="domain" description="HSF-type DNA-binding" evidence="12">
    <location>
        <begin position="49"/>
        <end position="73"/>
    </location>
</feature>
<dbReference type="PANTHER" id="PTHR10015">
    <property type="entry name" value="HEAT SHOCK TRANSCRIPTION FACTOR"/>
    <property type="match status" value="1"/>
</dbReference>
<feature type="region of interest" description="Disordered" evidence="11">
    <location>
        <begin position="109"/>
        <end position="164"/>
    </location>
</feature>
<dbReference type="GO" id="GO:0000978">
    <property type="term" value="F:RNA polymerase II cis-regulatory region sequence-specific DNA binding"/>
    <property type="evidence" value="ECO:0007669"/>
    <property type="project" value="TreeGrafter"/>
</dbReference>
<evidence type="ECO:0000256" key="10">
    <source>
        <dbReference type="SAM" id="Coils"/>
    </source>
</evidence>
<comment type="subcellular location">
    <subcellularLocation>
        <location evidence="1">Nucleus</location>
    </subcellularLocation>
</comment>
<evidence type="ECO:0000313" key="13">
    <source>
        <dbReference type="EMBL" id="KAK9096932.1"/>
    </source>
</evidence>
<accession>A0AAP0EU77</accession>
<dbReference type="InterPro" id="IPR036390">
    <property type="entry name" value="WH_DNA-bd_sf"/>
</dbReference>
<dbReference type="Proteomes" id="UP001417504">
    <property type="component" value="Unassembled WGS sequence"/>
</dbReference>
<gene>
    <name evidence="13" type="ORF">Sjap_022429</name>
</gene>
<comment type="subunit">
    <text evidence="2">Homotrimer.</text>
</comment>